<name>A0A3S1DBQ9_9CYAN</name>
<dbReference type="Proteomes" id="UP000271624">
    <property type="component" value="Unassembled WGS sequence"/>
</dbReference>
<dbReference type="RefSeq" id="WP_127080911.1">
    <property type="nucleotide sequence ID" value="NZ_RSCL01000005.1"/>
</dbReference>
<reference evidence="1" key="1">
    <citation type="submission" date="2018-12" db="EMBL/GenBank/DDBJ databases">
        <authorList>
            <person name="Will S."/>
            <person name="Neumann-Schaal M."/>
            <person name="Henke P."/>
        </authorList>
    </citation>
    <scope>NUCLEOTIDE SEQUENCE</scope>
    <source>
        <strain evidence="1">PCC 7102</strain>
    </source>
</reference>
<evidence type="ECO:0000313" key="2">
    <source>
        <dbReference type="Proteomes" id="UP000271624"/>
    </source>
</evidence>
<evidence type="ECO:0000313" key="1">
    <source>
        <dbReference type="EMBL" id="RUT07057.1"/>
    </source>
</evidence>
<dbReference type="EMBL" id="RSCL01000005">
    <property type="protein sequence ID" value="RUT07057.1"/>
    <property type="molecule type" value="Genomic_DNA"/>
</dbReference>
<accession>A0A3S1DBQ9</accession>
<proteinExistence type="predicted"/>
<gene>
    <name evidence="1" type="ORF">DSM106972_023180</name>
</gene>
<protein>
    <submittedName>
        <fullName evidence="1">Uncharacterized protein</fullName>
    </submittedName>
</protein>
<dbReference type="AlphaFoldDB" id="A0A3S1DBQ9"/>
<comment type="caution">
    <text evidence="1">The sequence shown here is derived from an EMBL/GenBank/DDBJ whole genome shotgun (WGS) entry which is preliminary data.</text>
</comment>
<keyword evidence="2" id="KW-1185">Reference proteome</keyword>
<sequence length="109" mass="12450">MSDSDTVYYPVYYRIVERRSDGWAFGKGKPFLNLFNAPWLSHKALLAAFGTSSKKIAIELFRINGGKQGYYIADILDKKYYYCGTEWDDVRIKLQELGICKPDPLGGII</sequence>
<dbReference type="OrthoDB" id="573986at2"/>
<organism evidence="1 2">
    <name type="scientific">Dulcicalothrix desertica PCC 7102</name>
    <dbReference type="NCBI Taxonomy" id="232991"/>
    <lineage>
        <taxon>Bacteria</taxon>
        <taxon>Bacillati</taxon>
        <taxon>Cyanobacteriota</taxon>
        <taxon>Cyanophyceae</taxon>
        <taxon>Nostocales</taxon>
        <taxon>Calotrichaceae</taxon>
        <taxon>Dulcicalothrix</taxon>
    </lineage>
</organism>
<reference evidence="1" key="2">
    <citation type="journal article" date="2019" name="Genome Biol. Evol.">
        <title>Day and night: Metabolic profiles and evolutionary relationships of six axenic non-marine cyanobacteria.</title>
        <authorList>
            <person name="Will S.E."/>
            <person name="Henke P."/>
            <person name="Boedeker C."/>
            <person name="Huang S."/>
            <person name="Brinkmann H."/>
            <person name="Rohde M."/>
            <person name="Jarek M."/>
            <person name="Friedl T."/>
            <person name="Seufert S."/>
            <person name="Schumacher M."/>
            <person name="Overmann J."/>
            <person name="Neumann-Schaal M."/>
            <person name="Petersen J."/>
        </authorList>
    </citation>
    <scope>NUCLEOTIDE SEQUENCE [LARGE SCALE GENOMIC DNA]</scope>
    <source>
        <strain evidence="1">PCC 7102</strain>
    </source>
</reference>